<organism evidence="2 3">
    <name type="scientific">Goodea atripinnis</name>
    <dbReference type="NCBI Taxonomy" id="208336"/>
    <lineage>
        <taxon>Eukaryota</taxon>
        <taxon>Metazoa</taxon>
        <taxon>Chordata</taxon>
        <taxon>Craniata</taxon>
        <taxon>Vertebrata</taxon>
        <taxon>Euteleostomi</taxon>
        <taxon>Actinopterygii</taxon>
        <taxon>Neopterygii</taxon>
        <taxon>Teleostei</taxon>
        <taxon>Neoteleostei</taxon>
        <taxon>Acanthomorphata</taxon>
        <taxon>Ovalentaria</taxon>
        <taxon>Atherinomorphae</taxon>
        <taxon>Cyprinodontiformes</taxon>
        <taxon>Goodeidae</taxon>
        <taxon>Goodea</taxon>
    </lineage>
</organism>
<evidence type="ECO:0000313" key="2">
    <source>
        <dbReference type="EMBL" id="MEQ2166926.1"/>
    </source>
</evidence>
<keyword evidence="3" id="KW-1185">Reference proteome</keyword>
<dbReference type="EMBL" id="JAHRIO010027060">
    <property type="protein sequence ID" value="MEQ2166926.1"/>
    <property type="molecule type" value="Genomic_DNA"/>
</dbReference>
<comment type="caution">
    <text evidence="2">The sequence shown here is derived from an EMBL/GenBank/DDBJ whole genome shotgun (WGS) entry which is preliminary data.</text>
</comment>
<accession>A0ABV0N699</accession>
<keyword evidence="1" id="KW-0472">Membrane</keyword>
<sequence>QRKDVSVTHCDYIWRHRWDSDCEAGILLQRRTPHINYLIIVTQVVESAFRNKGDACPRGLCILRWRKAIKEHQSCGNPSTKTKVKPVCALQCVKKYSIVSPITWLTLLHIFLLGAQRMLLFVTLIGDLCRSIKVLVIQVLTRETAQFQQRFAPQRYPVPRPRPRCPACQQQGENVCQHCCRCGSSEHFQAGCRGNSGIPTKARDYPLNDGWLPLGDKE</sequence>
<gene>
    <name evidence="2" type="ORF">GOODEAATRI_033542</name>
</gene>
<keyword evidence="1" id="KW-0812">Transmembrane</keyword>
<feature type="non-terminal residue" evidence="2">
    <location>
        <position position="1"/>
    </location>
</feature>
<name>A0ABV0N699_9TELE</name>
<dbReference type="Proteomes" id="UP001476798">
    <property type="component" value="Unassembled WGS sequence"/>
</dbReference>
<reference evidence="2 3" key="1">
    <citation type="submission" date="2021-06" db="EMBL/GenBank/DDBJ databases">
        <authorList>
            <person name="Palmer J.M."/>
        </authorList>
    </citation>
    <scope>NUCLEOTIDE SEQUENCE [LARGE SCALE GENOMIC DNA]</scope>
    <source>
        <strain evidence="2 3">GA_2019</strain>
        <tissue evidence="2">Muscle</tissue>
    </source>
</reference>
<proteinExistence type="predicted"/>
<feature type="transmembrane region" description="Helical" evidence="1">
    <location>
        <begin position="102"/>
        <end position="125"/>
    </location>
</feature>
<protein>
    <submittedName>
        <fullName evidence="2">Uncharacterized protein</fullName>
    </submittedName>
</protein>
<keyword evidence="1" id="KW-1133">Transmembrane helix</keyword>
<evidence type="ECO:0000313" key="3">
    <source>
        <dbReference type="Proteomes" id="UP001476798"/>
    </source>
</evidence>
<evidence type="ECO:0000256" key="1">
    <source>
        <dbReference type="SAM" id="Phobius"/>
    </source>
</evidence>